<dbReference type="InterPro" id="IPR029056">
    <property type="entry name" value="Ribokinase-like"/>
</dbReference>
<reference evidence="7" key="1">
    <citation type="journal article" date="2019" name="Int. J. Syst. Evol. Microbiol.">
        <title>The Global Catalogue of Microorganisms (GCM) 10K type strain sequencing project: providing services to taxonomists for standard genome sequencing and annotation.</title>
        <authorList>
            <consortium name="The Broad Institute Genomics Platform"/>
            <consortium name="The Broad Institute Genome Sequencing Center for Infectious Disease"/>
            <person name="Wu L."/>
            <person name="Ma J."/>
        </authorList>
    </citation>
    <scope>NUCLEOTIDE SEQUENCE [LARGE SCALE GENOMIC DNA]</scope>
    <source>
        <strain evidence="7">CGMCC 1.12942</strain>
    </source>
</reference>
<dbReference type="Gene3D" id="3.40.1190.20">
    <property type="match status" value="1"/>
</dbReference>
<dbReference type="PROSITE" id="PS00583">
    <property type="entry name" value="PFKB_KINASES_1"/>
    <property type="match status" value="1"/>
</dbReference>
<feature type="domain" description="Carbohydrate kinase PfkB" evidence="5">
    <location>
        <begin position="2"/>
        <end position="306"/>
    </location>
</feature>
<evidence type="ECO:0000313" key="7">
    <source>
        <dbReference type="Proteomes" id="UP001596500"/>
    </source>
</evidence>
<dbReference type="EMBL" id="JBHTBW010000021">
    <property type="protein sequence ID" value="MFC7441202.1"/>
    <property type="molecule type" value="Genomic_DNA"/>
</dbReference>
<dbReference type="Proteomes" id="UP001596500">
    <property type="component" value="Unassembled WGS sequence"/>
</dbReference>
<gene>
    <name evidence="6" type="ORF">ACFQNG_08535</name>
</gene>
<dbReference type="PROSITE" id="PS00584">
    <property type="entry name" value="PFKB_KINASES_2"/>
    <property type="match status" value="1"/>
</dbReference>
<comment type="caution">
    <text evidence="6">The sequence shown here is derived from an EMBL/GenBank/DDBJ whole genome shotgun (WGS) entry which is preliminary data.</text>
</comment>
<evidence type="ECO:0000313" key="6">
    <source>
        <dbReference type="EMBL" id="MFC7441202.1"/>
    </source>
</evidence>
<evidence type="ECO:0000256" key="1">
    <source>
        <dbReference type="ARBA" id="ARBA00010688"/>
    </source>
</evidence>
<dbReference type="EC" id="2.7.1.-" evidence="6"/>
<proteinExistence type="inferred from homology"/>
<comment type="similarity">
    <text evidence="1 4">Belongs to the carbohydrate kinase PfkB family.</text>
</comment>
<protein>
    <submittedName>
        <fullName evidence="6">Carbohydrate kinase</fullName>
        <ecNumber evidence="6">2.7.1.-</ecNumber>
    </submittedName>
</protein>
<sequence length="317" mass="34444">MSVTCVGELLIDFVCTDTGVDLSQGANFIKKAGGAPANVAAAVAKLGGQAQLIGKVGNDPFGAFLRKQLEKVRVDISQVIVSPEYPTTMAFVSLEADGSRDFHFFAGADTQLRWEEIEWDRVLASRLLHFGSATALLDYPLYAAYRRLFAKAVENHRFVSFDPNYRHDLWKGNEGMFMERCRHFIRHADLVKVSDEELSLLTGKGLDEGISVLHDWGAKFVAVTLGKEGAMLSAGNRQATVASIPIQSIDSTGAGDAFIGALLCKISASSRQECPDFAILVGFARFANVAAALTCTKLGAIEAIPTLEEVQFYLEEE</sequence>
<evidence type="ECO:0000259" key="5">
    <source>
        <dbReference type="Pfam" id="PF00294"/>
    </source>
</evidence>
<dbReference type="Pfam" id="PF00294">
    <property type="entry name" value="PfkB"/>
    <property type="match status" value="1"/>
</dbReference>
<name>A0ABW2RJJ8_9BACL</name>
<keyword evidence="2 4" id="KW-0808">Transferase</keyword>
<dbReference type="PANTHER" id="PTHR43085:SF54">
    <property type="entry name" value="PUTATIVE-RELATED"/>
    <property type="match status" value="1"/>
</dbReference>
<evidence type="ECO:0000256" key="3">
    <source>
        <dbReference type="ARBA" id="ARBA00022777"/>
    </source>
</evidence>
<dbReference type="PRINTS" id="PR00990">
    <property type="entry name" value="RIBOKINASE"/>
</dbReference>
<keyword evidence="7" id="KW-1185">Reference proteome</keyword>
<dbReference type="InterPro" id="IPR050306">
    <property type="entry name" value="PfkB_Carbo_kinase"/>
</dbReference>
<dbReference type="InterPro" id="IPR002173">
    <property type="entry name" value="Carboh/pur_kinase_PfkB_CS"/>
</dbReference>
<dbReference type="GO" id="GO:0016301">
    <property type="term" value="F:kinase activity"/>
    <property type="evidence" value="ECO:0007669"/>
    <property type="project" value="UniProtKB-KW"/>
</dbReference>
<dbReference type="InterPro" id="IPR002139">
    <property type="entry name" value="Ribo/fructo_kinase"/>
</dbReference>
<organism evidence="6 7">
    <name type="scientific">Laceyella putida</name>
    <dbReference type="NCBI Taxonomy" id="110101"/>
    <lineage>
        <taxon>Bacteria</taxon>
        <taxon>Bacillati</taxon>
        <taxon>Bacillota</taxon>
        <taxon>Bacilli</taxon>
        <taxon>Bacillales</taxon>
        <taxon>Thermoactinomycetaceae</taxon>
        <taxon>Laceyella</taxon>
    </lineage>
</organism>
<dbReference type="PANTHER" id="PTHR43085">
    <property type="entry name" value="HEXOKINASE FAMILY MEMBER"/>
    <property type="match status" value="1"/>
</dbReference>
<dbReference type="CDD" id="cd01167">
    <property type="entry name" value="bac_FRK"/>
    <property type="match status" value="1"/>
</dbReference>
<keyword evidence="3 4" id="KW-0418">Kinase</keyword>
<evidence type="ECO:0000256" key="4">
    <source>
        <dbReference type="RuleBase" id="RU003704"/>
    </source>
</evidence>
<dbReference type="InterPro" id="IPR011611">
    <property type="entry name" value="PfkB_dom"/>
</dbReference>
<dbReference type="SUPFAM" id="SSF53613">
    <property type="entry name" value="Ribokinase-like"/>
    <property type="match status" value="1"/>
</dbReference>
<accession>A0ABW2RJJ8</accession>
<dbReference type="RefSeq" id="WP_379864496.1">
    <property type="nucleotide sequence ID" value="NZ_JBHTBW010000021.1"/>
</dbReference>
<evidence type="ECO:0000256" key="2">
    <source>
        <dbReference type="ARBA" id="ARBA00022679"/>
    </source>
</evidence>